<dbReference type="EMBL" id="CP073249">
    <property type="protein sequence ID" value="QUF05385.1"/>
    <property type="molecule type" value="Genomic_DNA"/>
</dbReference>
<evidence type="ECO:0000313" key="4">
    <source>
        <dbReference type="Proteomes" id="UP000677152"/>
    </source>
</evidence>
<feature type="region of interest" description="Disordered" evidence="2">
    <location>
        <begin position="512"/>
        <end position="571"/>
    </location>
</feature>
<feature type="compositionally biased region" description="Low complexity" evidence="2">
    <location>
        <begin position="512"/>
        <end position="543"/>
    </location>
</feature>
<name>A0AA45R573_9PSEU</name>
<feature type="region of interest" description="Disordered" evidence="2">
    <location>
        <begin position="391"/>
        <end position="415"/>
    </location>
</feature>
<organism evidence="3 4">
    <name type="scientific">Actinosynnema pretiosum subsp. pretiosum</name>
    <dbReference type="NCBI Taxonomy" id="103721"/>
    <lineage>
        <taxon>Bacteria</taxon>
        <taxon>Bacillati</taxon>
        <taxon>Actinomycetota</taxon>
        <taxon>Actinomycetes</taxon>
        <taxon>Pseudonocardiales</taxon>
        <taxon>Pseudonocardiaceae</taxon>
        <taxon>Actinosynnema</taxon>
    </lineage>
</organism>
<evidence type="ECO:0000256" key="1">
    <source>
        <dbReference type="SAM" id="Coils"/>
    </source>
</evidence>
<gene>
    <name evidence="3" type="ORF">KCV87_04590</name>
</gene>
<accession>A0AA45R573</accession>
<evidence type="ECO:0000256" key="2">
    <source>
        <dbReference type="SAM" id="MobiDB-lite"/>
    </source>
</evidence>
<feature type="compositionally biased region" description="Low complexity" evidence="2">
    <location>
        <begin position="340"/>
        <end position="371"/>
    </location>
</feature>
<feature type="compositionally biased region" description="Low complexity" evidence="2">
    <location>
        <begin position="295"/>
        <end position="333"/>
    </location>
</feature>
<dbReference type="Proteomes" id="UP000677152">
    <property type="component" value="Chromosome"/>
</dbReference>
<feature type="compositionally biased region" description="Basic and acidic residues" evidence="2">
    <location>
        <begin position="394"/>
        <end position="404"/>
    </location>
</feature>
<protein>
    <submittedName>
        <fullName evidence="3">Uncharacterized protein</fullName>
    </submittedName>
</protein>
<dbReference type="AlphaFoldDB" id="A0AA45R573"/>
<keyword evidence="1" id="KW-0175">Coiled coil</keyword>
<feature type="coiled-coil region" evidence="1">
    <location>
        <begin position="163"/>
        <end position="211"/>
    </location>
</feature>
<evidence type="ECO:0000313" key="3">
    <source>
        <dbReference type="EMBL" id="QUF05385.1"/>
    </source>
</evidence>
<feature type="region of interest" description="Disordered" evidence="2">
    <location>
        <begin position="281"/>
        <end position="371"/>
    </location>
</feature>
<proteinExistence type="predicted"/>
<reference evidence="3" key="1">
    <citation type="submission" date="2021-04" db="EMBL/GenBank/DDBJ databases">
        <title>Genomic sequence of Actinosynnema pretiosum subsp. pretiosum ATCC 31280 (C-14919).</title>
        <authorList>
            <person name="Bai L."/>
            <person name="Wang X."/>
            <person name="Xiao Y."/>
        </authorList>
    </citation>
    <scope>NUCLEOTIDE SEQUENCE</scope>
    <source>
        <strain evidence="3">ATCC 31280</strain>
    </source>
</reference>
<sequence length="768" mass="77082">MTTLPRLARVAAPGDPGGVRRASAALAEAGEEADAVRAALRAVGDVLSMWPGADGFRGRLERVCADLGVLVTAHATAAKALSGYATELAPARARAGFAQARAASAAEEEADAGRRARAADAEATAHGNRALQAVQRVGYAKNQLVIATLVGDDKAADDLSSRIETEERLARVAGAEHEQAQERAKLAQSEREEAARRLGAAKELAEQARNLRETAARVAAGVLREAVEHAVGEFAVGALESAEPAAVGELGGGEATGGGERVEDAPAVPRAAVGALQVLSRGEPAPDAEVDADADPATTATASAAATDADAATTTASAAATDAAAVETEPADAGRPATEPTAAGPADTNPDAADDAAGPDAAGPADTGSVVPELPAARAPLALLPAVAAGESEPVERVGSHRAADPTPAGDAEDPVLSGTIDVEWLTADVLLSPAGPPEDLADWAEFESLAGVVLLGDRIRPPGADLDELAEVLSLDTRLRDQLPPREQTPLAPEPSAAAPLAAEALFTEPAAAEPATASSATAGSAVEGPAAKGGAAKSASAEPTPAKPSPAENPALPAVAERTPPRPAGKVSAALRLPAGWIEIDPRSDAPLPSAALSARAQRAEAERVAKLAGPVALELRKLSEGSEPLLAAVWAGGGDLAPPALTAGALLAVSPAVGGLAQVWASIERAPGAGEVTVSSVELPGGVALLATTEVDLPAPDLPAPDLPEPDLPTPDRALVSRYFLRLPNSDRVAVLSFTTPNTELADRFGEVFAAIAASLRFHAA</sequence>